<keyword evidence="4" id="KW-1185">Reference proteome</keyword>
<feature type="region of interest" description="Disordered" evidence="1">
    <location>
        <begin position="156"/>
        <end position="183"/>
    </location>
</feature>
<dbReference type="RefSeq" id="XP_040634838.1">
    <property type="nucleotide sequence ID" value="XM_040779404.1"/>
</dbReference>
<dbReference type="STRING" id="1388766.A0A017S288"/>
<dbReference type="AlphaFoldDB" id="A0A017S288"/>
<proteinExistence type="predicted"/>
<dbReference type="OrthoDB" id="2444174at2759"/>
<reference evidence="4" key="1">
    <citation type="journal article" date="2014" name="Nat. Commun.">
        <title>Genomic adaptations of the halophilic Dead Sea filamentous fungus Eurotium rubrum.</title>
        <authorList>
            <person name="Kis-Papo T."/>
            <person name="Weig A.R."/>
            <person name="Riley R."/>
            <person name="Persoh D."/>
            <person name="Salamov A."/>
            <person name="Sun H."/>
            <person name="Lipzen A."/>
            <person name="Wasser S.P."/>
            <person name="Rambold G."/>
            <person name="Grigoriev I.V."/>
            <person name="Nevo E."/>
        </authorList>
    </citation>
    <scope>NUCLEOTIDE SEQUENCE [LARGE SCALE GENOMIC DNA]</scope>
    <source>
        <strain evidence="4">CBS 135680</strain>
    </source>
</reference>
<dbReference type="PANTHER" id="PTHR39468:SF1">
    <property type="entry name" value="MTF2-LIKE C-TERMINAL DOMAIN-CONTAINING PROTEIN"/>
    <property type="match status" value="1"/>
</dbReference>
<organism evidence="3 4">
    <name type="scientific">Aspergillus ruber (strain CBS 135680)</name>
    <dbReference type="NCBI Taxonomy" id="1388766"/>
    <lineage>
        <taxon>Eukaryota</taxon>
        <taxon>Fungi</taxon>
        <taxon>Dikarya</taxon>
        <taxon>Ascomycota</taxon>
        <taxon>Pezizomycotina</taxon>
        <taxon>Eurotiomycetes</taxon>
        <taxon>Eurotiomycetidae</taxon>
        <taxon>Eurotiales</taxon>
        <taxon>Aspergillaceae</taxon>
        <taxon>Aspergillus</taxon>
        <taxon>Aspergillus subgen. Aspergillus</taxon>
    </lineage>
</organism>
<evidence type="ECO:0000313" key="4">
    <source>
        <dbReference type="Proteomes" id="UP000019804"/>
    </source>
</evidence>
<dbReference type="Pfam" id="PF19189">
    <property type="entry name" value="Mtf2"/>
    <property type="match status" value="1"/>
</dbReference>
<evidence type="ECO:0000259" key="2">
    <source>
        <dbReference type="Pfam" id="PF19189"/>
    </source>
</evidence>
<evidence type="ECO:0000313" key="3">
    <source>
        <dbReference type="EMBL" id="EYE91148.1"/>
    </source>
</evidence>
<feature type="compositionally biased region" description="Low complexity" evidence="1">
    <location>
        <begin position="50"/>
        <end position="59"/>
    </location>
</feature>
<feature type="region of interest" description="Disordered" evidence="1">
    <location>
        <begin position="36"/>
        <end position="93"/>
    </location>
</feature>
<dbReference type="EMBL" id="KK088448">
    <property type="protein sequence ID" value="EYE91148.1"/>
    <property type="molecule type" value="Genomic_DNA"/>
</dbReference>
<protein>
    <recommendedName>
        <fullName evidence="2">Mtf2-like C-terminal domain-containing protein</fullName>
    </recommendedName>
</protein>
<evidence type="ECO:0000256" key="1">
    <source>
        <dbReference type="SAM" id="MobiDB-lite"/>
    </source>
</evidence>
<dbReference type="Proteomes" id="UP000019804">
    <property type="component" value="Unassembled WGS sequence"/>
</dbReference>
<dbReference type="PANTHER" id="PTHR39468">
    <property type="entry name" value="CHROMOSOME 7, WHOLE GENOME SHOTGUN SEQUENCE"/>
    <property type="match status" value="1"/>
</dbReference>
<feature type="domain" description="Mtf2-like C-terminal" evidence="2">
    <location>
        <begin position="225"/>
        <end position="422"/>
    </location>
</feature>
<dbReference type="InterPro" id="IPR040009">
    <property type="entry name" value="Mtf2/C5D6.12-like"/>
</dbReference>
<dbReference type="InterPro" id="IPR043837">
    <property type="entry name" value="Mtf2-like_C"/>
</dbReference>
<dbReference type="HOGENOM" id="CLU_047842_0_0_1"/>
<gene>
    <name evidence="3" type="ORF">EURHEDRAFT_381354</name>
</gene>
<feature type="region of interest" description="Disordered" evidence="1">
    <location>
        <begin position="118"/>
        <end position="140"/>
    </location>
</feature>
<dbReference type="GeneID" id="63694528"/>
<sequence>MTTSRKWLLVARHSSIAPFLYQTRTLAAPTLRTSYSTAADGSDEDISNPSSTSRSSTTTNAEPAPRPSFLQKHAATRLSSSQDASKKRKVAMTRKEKKAFGELLGELQKSDTYPTFAASQGLKKKTEKGNGGDGGSDDMSRLSEIFESVLAQVRGKDKRGGERRQLRRQPGHIKEEVDEEDEVWAEMTVSEGGETVVDISEILGEEGKQVPMQQAIRIIVKREAEKIENVLQEAVSDAKGDIGIWDVCKARIFSMLEHIGPKTVSEQRKRQYEQEQGQPILEIPASVPVEPVVVSLYPRILLVAFRLLNQHYPKSQLIGQFRSTIKSHGRASAVLGTSVGLYNELISFYWQGMNDLGGVISLLQEMEVIGVDANERTCYILKKILCQRDRDLKDHWYRRRQVEEGEKVRVREPWWDMAPNRRAVRELLGPEGWVSRLEARVHKRRSV</sequence>
<accession>A0A017S288</accession>
<dbReference type="GO" id="GO:0005739">
    <property type="term" value="C:mitochondrion"/>
    <property type="evidence" value="ECO:0007669"/>
    <property type="project" value="InterPro"/>
</dbReference>
<name>A0A017S288_ASPRC</name>